<evidence type="ECO:0000313" key="2">
    <source>
        <dbReference type="EMBL" id="ROY49421.1"/>
    </source>
</evidence>
<feature type="region of interest" description="Disordered" evidence="1">
    <location>
        <begin position="1"/>
        <end position="24"/>
    </location>
</feature>
<gene>
    <name evidence="2" type="ORF">EGW70_09050</name>
</gene>
<name>A0A3N3FHG6_ENTFL</name>
<dbReference type="EMBL" id="RKOR01000023">
    <property type="protein sequence ID" value="ROY49421.1"/>
    <property type="molecule type" value="Genomic_DNA"/>
</dbReference>
<sequence>MTESSAITEKVTTSSTETKPSEEQKQITLTFETTDQALFLNDAKSYQVVKEKNQPLRTEELPKWANSEENATFVGWSYQGKTYTNEELLQLEFSEDTQLTAVFKQKLTRMARAVSVDQSIADTIAPADKTKVIVVPSPAGDGAAYKEYASTEAGLKEALFDLYQQGNNGDFTLYIGNNITTSAATTAKVIPDTVTASNMTFYALQGKVNHLVITGNSADPISMDTTLPTGSKTLALGIVHFGTDITLRNISYTGSQMYLNGHSLSLNGGSIGNGFSVFGGTDSGDVTGNPVITVNSTGSGTWYFYGGNNNGGTLKGNPTLLINNTVSGINTLSGGANLGTVDGNVTVSVKRINGALSNYYGAGIGTAANPISVTGSVSNELDIAAEANSSFRMSTYYGGALYGNINGTIKNSLSGYGGWSSRGPYVGGSGRGNIGTNRGTNAISTTLDASNYTTYGPSIIGANRYNGTITGNIENTVIGGTTAAQGGIGNFDGGSGTEADRLSKAALGASNEGIYDAYTSEQRAKLAFDSATYKILGNIHSHLVKGSFGNADLWRTTAAGVGGYVEGKATIEVGTQTGDGTAGGDGLVYKGSRPTDTNYSSSRNNLANAKDFDIAGGGLVIGRDAWTIYIRGESNTVINNAVARRTYGGLFSGVVEGNTSNTLNGGIVDTLEGSGYEGGRVYGNAQATVRNGQVDWFLSGGGWNDKKIVGNVGVTVYDGVINASMGASYGASSDHTVTGNSNNIVYGGDFSGTPREGTNGFSGGITNVGSLLGNANLTIDLRNYNREFKLPSGTSISGGVPYNGTTNLGTDDSNTITLNIYTKPGSDVLNGAAIYGDGARTSSYTKSGKIIMNIQATGSSIGNLYATNYGNAPTTGLLRDVEINLQGAKTINGLSGGNATDSFTNTIVSKNAQKVVINIGENVDGTNNYQTEPLNATGLGVVNFTELNVTNGIKLMANGGNIKNGVSATAANHSTTYNEFGSIHLSKNAGIGITNTANLISASKLTVQDHATLETIPGTGKVNIADFEAVDPTKDELLWIKPTTDTTALVDSTGTWFGNVKAYQVLTINPTVNNATKLMPTTFHGIEKATGKTFIGDNDVTKGANGYGIAIPGSIIDYEVETPGIVAGAGTISHDVKEVKAGNAPLTLQAWGTEVAGQKVQKGRLMIPTSSALTPTLSFLPDEVTGSWLHQGTVKSSEVGSAIEQIPEQKDTTPLSWKATNMNYSYQVKVQFSNKVELSGQSVIVTEDEAAQLTTVDKVIEMLGAKGRPFFKTSLKETDLPQIQAPLAEKTVSRTHDIQLEAGTSGDNLQNKTVHLVVVKNESVLAKDRSFALYATSAHLKLKEANGLTNSDKLAQWTQATVIFADGRANQTPSLDAATFQAIQQAKPEELAKTVPANYQFTEAGETLNKKVNVSISGELTLEKVPKTIDFGKQKISAKPEVYWPTLSDDLVVQDTRGTESTPWKLNVQVTNPLTNGTDQLEDLSLVTDKGEFLLNKGDTVVTENEGSGSGSYTINQGWGAANQRGLKLSVPVEKQKVGEFKGTLSWSLVMAP</sequence>
<evidence type="ECO:0008006" key="4">
    <source>
        <dbReference type="Google" id="ProtNLM"/>
    </source>
</evidence>
<proteinExistence type="predicted"/>
<feature type="compositionally biased region" description="Low complexity" evidence="1">
    <location>
        <begin position="8"/>
        <end position="18"/>
    </location>
</feature>
<comment type="caution">
    <text evidence="2">The sequence shown here is derived from an EMBL/GenBank/DDBJ whole genome shotgun (WGS) entry which is preliminary data.</text>
</comment>
<organism evidence="2 3">
    <name type="scientific">Enterococcus faecalis</name>
    <name type="common">Streptococcus faecalis</name>
    <dbReference type="NCBI Taxonomy" id="1351"/>
    <lineage>
        <taxon>Bacteria</taxon>
        <taxon>Bacillati</taxon>
        <taxon>Bacillota</taxon>
        <taxon>Bacilli</taxon>
        <taxon>Lactobacillales</taxon>
        <taxon>Enterococcaceae</taxon>
        <taxon>Enterococcus</taxon>
    </lineage>
</organism>
<protein>
    <recommendedName>
        <fullName evidence="4">WxL domain-containing protein</fullName>
    </recommendedName>
</protein>
<evidence type="ECO:0000256" key="1">
    <source>
        <dbReference type="SAM" id="MobiDB-lite"/>
    </source>
</evidence>
<reference evidence="2 3" key="1">
    <citation type="submission" date="2018-10" db="EMBL/GenBank/DDBJ databases">
        <title>Genotypes and phenotypes of Enterococci isolated from broiler chickens.</title>
        <authorList>
            <person name="Muhammad A.R."/>
            <person name="Diarra M.S."/>
        </authorList>
    </citation>
    <scope>NUCLEOTIDE SEQUENCE [LARGE SCALE GENOMIC DNA]</scope>
    <source>
        <strain evidence="2 3">P7 C A21</strain>
    </source>
</reference>
<dbReference type="Proteomes" id="UP000275941">
    <property type="component" value="Unassembled WGS sequence"/>
</dbReference>
<accession>A0A3N3FHG6</accession>
<dbReference type="OrthoDB" id="2195034at2"/>
<evidence type="ECO:0000313" key="3">
    <source>
        <dbReference type="Proteomes" id="UP000275941"/>
    </source>
</evidence>